<evidence type="ECO:0000256" key="2">
    <source>
        <dbReference type="ARBA" id="ARBA00023067"/>
    </source>
</evidence>
<dbReference type="GeneID" id="78287187"/>
<keyword evidence="2" id="KW-0226">DNA condensation</keyword>
<keyword evidence="6" id="KW-1185">Reference proteome</keyword>
<dbReference type="Proteomes" id="UP000198558">
    <property type="component" value="Unassembled WGS sequence"/>
</dbReference>
<dbReference type="OrthoDB" id="9804203at2"/>
<dbReference type="EMBL" id="FOIN01000001">
    <property type="protein sequence ID" value="SET06904.1"/>
    <property type="molecule type" value="Genomic_DNA"/>
</dbReference>
<dbReference type="AlphaFoldDB" id="A0A1I0BJ91"/>
<dbReference type="PANTHER" id="PTHR33175">
    <property type="entry name" value="DNA-BINDING PROTEIN HU"/>
    <property type="match status" value="1"/>
</dbReference>
<dbReference type="SMART" id="SM00411">
    <property type="entry name" value="BHL"/>
    <property type="match status" value="1"/>
</dbReference>
<dbReference type="GO" id="GO:0005829">
    <property type="term" value="C:cytosol"/>
    <property type="evidence" value="ECO:0007669"/>
    <property type="project" value="TreeGrafter"/>
</dbReference>
<dbReference type="RefSeq" id="WP_157796128.1">
    <property type="nucleotide sequence ID" value="NZ_FOIN01000001.1"/>
</dbReference>
<dbReference type="GO" id="GO:0030527">
    <property type="term" value="F:structural constituent of chromatin"/>
    <property type="evidence" value="ECO:0007669"/>
    <property type="project" value="InterPro"/>
</dbReference>
<dbReference type="InterPro" id="IPR010992">
    <property type="entry name" value="IHF-like_DNA-bd_dom_sf"/>
</dbReference>
<evidence type="ECO:0000256" key="3">
    <source>
        <dbReference type="ARBA" id="ARBA00023125"/>
    </source>
</evidence>
<organism evidence="5 6">
    <name type="scientific">Thomasclavelia cocleata</name>
    <dbReference type="NCBI Taxonomy" id="69824"/>
    <lineage>
        <taxon>Bacteria</taxon>
        <taxon>Bacillati</taxon>
        <taxon>Bacillota</taxon>
        <taxon>Erysipelotrichia</taxon>
        <taxon>Erysipelotrichales</taxon>
        <taxon>Coprobacillaceae</taxon>
        <taxon>Thomasclavelia</taxon>
    </lineage>
</organism>
<dbReference type="SUPFAM" id="SSF47729">
    <property type="entry name" value="IHF-like DNA-binding proteins"/>
    <property type="match status" value="1"/>
</dbReference>
<gene>
    <name evidence="5" type="ORF">SAMN04489758_101143</name>
</gene>
<dbReference type="CDD" id="cd13836">
    <property type="entry name" value="IHF_B"/>
    <property type="match status" value="1"/>
</dbReference>
<dbReference type="PANTHER" id="PTHR33175:SF3">
    <property type="entry name" value="DNA-BINDING PROTEIN HU-BETA"/>
    <property type="match status" value="1"/>
</dbReference>
<dbReference type="GO" id="GO:0003677">
    <property type="term" value="F:DNA binding"/>
    <property type="evidence" value="ECO:0007669"/>
    <property type="project" value="UniProtKB-KW"/>
</dbReference>
<accession>A0A1I0BJ91</accession>
<dbReference type="InterPro" id="IPR000119">
    <property type="entry name" value="Hist_DNA-bd"/>
</dbReference>
<reference evidence="6" key="1">
    <citation type="submission" date="2016-10" db="EMBL/GenBank/DDBJ databases">
        <authorList>
            <person name="Varghese N."/>
            <person name="Submissions S."/>
        </authorList>
    </citation>
    <scope>NUCLEOTIDE SEQUENCE [LARGE SCALE GENOMIC DNA]</scope>
    <source>
        <strain evidence="6">DSM 1551</strain>
    </source>
</reference>
<evidence type="ECO:0000256" key="1">
    <source>
        <dbReference type="ARBA" id="ARBA00010529"/>
    </source>
</evidence>
<keyword evidence="3" id="KW-0238">DNA-binding</keyword>
<dbReference type="GO" id="GO:0030261">
    <property type="term" value="P:chromosome condensation"/>
    <property type="evidence" value="ECO:0007669"/>
    <property type="project" value="UniProtKB-KW"/>
</dbReference>
<evidence type="ECO:0000256" key="4">
    <source>
        <dbReference type="RuleBase" id="RU003939"/>
    </source>
</evidence>
<protein>
    <submittedName>
        <fullName evidence="5">Integration host factor subunit alpha</fullName>
    </submittedName>
</protein>
<name>A0A1I0BJ91_9FIRM</name>
<evidence type="ECO:0000313" key="5">
    <source>
        <dbReference type="EMBL" id="SET06904.1"/>
    </source>
</evidence>
<evidence type="ECO:0000313" key="6">
    <source>
        <dbReference type="Proteomes" id="UP000198558"/>
    </source>
</evidence>
<comment type="similarity">
    <text evidence="1 4">Belongs to the bacterial histone-like protein family.</text>
</comment>
<sequence>MNKEILIAKICNKVDGCTKDEVKIIFDAVIESIRETIVEFGKIKIRGFGVFEVKNYKERIGTHPKTNQKIVVPSFNTIKFKCSNIFKSEVNQ</sequence>
<proteinExistence type="inferred from homology"/>
<dbReference type="Gene3D" id="4.10.520.10">
    <property type="entry name" value="IHF-like DNA-binding proteins"/>
    <property type="match status" value="1"/>
</dbReference>
<dbReference type="Pfam" id="PF00216">
    <property type="entry name" value="Bac_DNA_binding"/>
    <property type="match status" value="1"/>
</dbReference>